<dbReference type="InterPro" id="IPR036638">
    <property type="entry name" value="HLH_DNA-bd_sf"/>
</dbReference>
<dbReference type="SMART" id="SM00353">
    <property type="entry name" value="HLH"/>
    <property type="match status" value="1"/>
</dbReference>
<dbReference type="GO" id="GO:0003700">
    <property type="term" value="F:DNA-binding transcription factor activity"/>
    <property type="evidence" value="ECO:0007669"/>
    <property type="project" value="InterPro"/>
</dbReference>
<accession>A0A9Q1KJN6</accession>
<dbReference type="InterPro" id="IPR011598">
    <property type="entry name" value="bHLH_dom"/>
</dbReference>
<keyword evidence="4 5" id="KW-0539">Nucleus</keyword>
<dbReference type="AlphaFoldDB" id="A0A9Q1KJN6"/>
<name>A0A9Q1KJN6_9CARY</name>
<dbReference type="GO" id="GO:0046983">
    <property type="term" value="F:protein dimerization activity"/>
    <property type="evidence" value="ECO:0007669"/>
    <property type="project" value="InterPro"/>
</dbReference>
<dbReference type="OrthoDB" id="1926382at2759"/>
<evidence type="ECO:0000256" key="5">
    <source>
        <dbReference type="RuleBase" id="RU369104"/>
    </source>
</evidence>
<keyword evidence="2 5" id="KW-0805">Transcription regulation</keyword>
<gene>
    <name evidence="8" type="ORF">Cgig2_025085</name>
</gene>
<feature type="compositionally biased region" description="Low complexity" evidence="6">
    <location>
        <begin position="361"/>
        <end position="375"/>
    </location>
</feature>
<evidence type="ECO:0000256" key="1">
    <source>
        <dbReference type="ARBA" id="ARBA00004123"/>
    </source>
</evidence>
<sequence length="475" mass="52164">MGVTKSKSSSPRTNLVNPLTRRGSCLSTSVEQSLQFIVESKPEWLYAIFWKVSALSTELHAKDGGLVLNCTAGYFQKPRPGNCFDQHDSLLEDHVKIRVMPAERFYASSFNKIMEVESSHNQIIGEAVKTGSHVWLNSATNDIINQRGCERGRDARLHGLRTVVFVPTSDGVIEVGSLEDLKDNWCLIQLSWSLFGSPGSSSSSSCRGLIDLQEMNHGAKGAAGVGKRGRVSGGPEPSAAANRSRYSPASVSGTWTSSRRGKIAAAATQSVETSRNHVEAERQRRDKLNRHFYALRSVVPYVSKMDKASLLSDAVTYINELKSLVRSLEHQLRPVQQYKTAASMPSSATSKLNLNDHIRPSNSSAVNNNNSNSNATGAGTPMEIQVKLIDPEVIVCALSPNFNHPSARLMNVLQGLNLKVRHATISTVNELVLQNVIAIAPHDEFTTELDLKNAILQRLYKIFRHLLNTMSFGTQ</sequence>
<dbReference type="Gene3D" id="4.10.280.10">
    <property type="entry name" value="Helix-loop-helix DNA-binding domain"/>
    <property type="match status" value="1"/>
</dbReference>
<evidence type="ECO:0000313" key="8">
    <source>
        <dbReference type="EMBL" id="KAJ8444084.1"/>
    </source>
</evidence>
<feature type="compositionally biased region" description="Polar residues" evidence="6">
    <location>
        <begin position="244"/>
        <end position="258"/>
    </location>
</feature>
<organism evidence="8 9">
    <name type="scientific">Carnegiea gigantea</name>
    <dbReference type="NCBI Taxonomy" id="171969"/>
    <lineage>
        <taxon>Eukaryota</taxon>
        <taxon>Viridiplantae</taxon>
        <taxon>Streptophyta</taxon>
        <taxon>Embryophyta</taxon>
        <taxon>Tracheophyta</taxon>
        <taxon>Spermatophyta</taxon>
        <taxon>Magnoliopsida</taxon>
        <taxon>eudicotyledons</taxon>
        <taxon>Gunneridae</taxon>
        <taxon>Pentapetalae</taxon>
        <taxon>Caryophyllales</taxon>
        <taxon>Cactineae</taxon>
        <taxon>Cactaceae</taxon>
        <taxon>Cactoideae</taxon>
        <taxon>Echinocereeae</taxon>
        <taxon>Carnegiea</taxon>
    </lineage>
</organism>
<feature type="region of interest" description="Disordered" evidence="6">
    <location>
        <begin position="358"/>
        <end position="379"/>
    </location>
</feature>
<dbReference type="Pfam" id="PF14215">
    <property type="entry name" value="bHLH-MYC_N"/>
    <property type="match status" value="1"/>
</dbReference>
<dbReference type="GO" id="GO:0005634">
    <property type="term" value="C:nucleus"/>
    <property type="evidence" value="ECO:0007669"/>
    <property type="project" value="UniProtKB-SubCell"/>
</dbReference>
<dbReference type="PROSITE" id="PS50888">
    <property type="entry name" value="BHLH"/>
    <property type="match status" value="1"/>
</dbReference>
<comment type="caution">
    <text evidence="8">The sequence shown here is derived from an EMBL/GenBank/DDBJ whole genome shotgun (WGS) entry which is preliminary data.</text>
</comment>
<evidence type="ECO:0000256" key="3">
    <source>
        <dbReference type="ARBA" id="ARBA00023163"/>
    </source>
</evidence>
<evidence type="ECO:0000313" key="9">
    <source>
        <dbReference type="Proteomes" id="UP001153076"/>
    </source>
</evidence>
<dbReference type="InterPro" id="IPR025610">
    <property type="entry name" value="MYC/MYB_N"/>
</dbReference>
<dbReference type="PANTHER" id="PTHR11514">
    <property type="entry name" value="MYC"/>
    <property type="match status" value="1"/>
</dbReference>
<evidence type="ECO:0000256" key="6">
    <source>
        <dbReference type="SAM" id="MobiDB-lite"/>
    </source>
</evidence>
<evidence type="ECO:0000256" key="4">
    <source>
        <dbReference type="ARBA" id="ARBA00023242"/>
    </source>
</evidence>
<keyword evidence="3 5" id="KW-0804">Transcription</keyword>
<evidence type="ECO:0000259" key="7">
    <source>
        <dbReference type="PROSITE" id="PS50888"/>
    </source>
</evidence>
<evidence type="ECO:0000256" key="2">
    <source>
        <dbReference type="ARBA" id="ARBA00023015"/>
    </source>
</evidence>
<feature type="domain" description="BHLH" evidence="7">
    <location>
        <begin position="272"/>
        <end position="321"/>
    </location>
</feature>
<dbReference type="PANTHER" id="PTHR11514:SF40">
    <property type="entry name" value="TRANSCRIPTION FACTOR BHLH14"/>
    <property type="match status" value="1"/>
</dbReference>
<dbReference type="Pfam" id="PF00010">
    <property type="entry name" value="HLH"/>
    <property type="match status" value="1"/>
</dbReference>
<dbReference type="SUPFAM" id="SSF47459">
    <property type="entry name" value="HLH, helix-loop-helix DNA-binding domain"/>
    <property type="match status" value="1"/>
</dbReference>
<proteinExistence type="predicted"/>
<dbReference type="EMBL" id="JAKOGI010000107">
    <property type="protein sequence ID" value="KAJ8444084.1"/>
    <property type="molecule type" value="Genomic_DNA"/>
</dbReference>
<feature type="region of interest" description="Disordered" evidence="6">
    <location>
        <begin position="220"/>
        <end position="260"/>
    </location>
</feature>
<reference evidence="8" key="1">
    <citation type="submission" date="2022-04" db="EMBL/GenBank/DDBJ databases">
        <title>Carnegiea gigantea Genome sequencing and assembly v2.</title>
        <authorList>
            <person name="Copetti D."/>
            <person name="Sanderson M.J."/>
            <person name="Burquez A."/>
            <person name="Wojciechowski M.F."/>
        </authorList>
    </citation>
    <scope>NUCLEOTIDE SEQUENCE</scope>
    <source>
        <strain evidence="8">SGP5-SGP5p</strain>
        <tissue evidence="8">Aerial part</tissue>
    </source>
</reference>
<dbReference type="GO" id="GO:0000976">
    <property type="term" value="F:transcription cis-regulatory region binding"/>
    <property type="evidence" value="ECO:0007669"/>
    <property type="project" value="TreeGrafter"/>
</dbReference>
<dbReference type="Proteomes" id="UP001153076">
    <property type="component" value="Unassembled WGS sequence"/>
</dbReference>
<comment type="subcellular location">
    <subcellularLocation>
        <location evidence="1 5">Nucleus</location>
    </subcellularLocation>
</comment>
<dbReference type="InterPro" id="IPR045084">
    <property type="entry name" value="AIB/MYC-like"/>
</dbReference>
<protein>
    <recommendedName>
        <fullName evidence="5">Transcription factor</fullName>
        <shortName evidence="5">bHLH transcription factor</shortName>
    </recommendedName>
    <alternativeName>
        <fullName evidence="5">Basic helix-loop-helix protein</fullName>
    </alternativeName>
</protein>
<keyword evidence="9" id="KW-1185">Reference proteome</keyword>